<dbReference type="PROSITE" id="PS50892">
    <property type="entry name" value="V_SNARE"/>
    <property type="match status" value="1"/>
</dbReference>
<evidence type="ECO:0000256" key="10">
    <source>
        <dbReference type="SAM" id="Phobius"/>
    </source>
</evidence>
<dbReference type="InterPro" id="IPR011012">
    <property type="entry name" value="Longin-like_dom_sf"/>
</dbReference>
<dbReference type="PANTHER" id="PTHR21136">
    <property type="entry name" value="SNARE PROTEINS"/>
    <property type="match status" value="1"/>
</dbReference>
<dbReference type="GO" id="GO:0015031">
    <property type="term" value="P:protein transport"/>
    <property type="evidence" value="ECO:0007669"/>
    <property type="project" value="UniProtKB-KW"/>
</dbReference>
<dbReference type="RefSeq" id="XP_021875657.1">
    <property type="nucleotide sequence ID" value="XM_022030754.1"/>
</dbReference>
<protein>
    <recommendedName>
        <fullName evidence="7">Synaptobrevin homolog YKT6</fullName>
    </recommendedName>
</protein>
<keyword evidence="4" id="KW-0653">Protein transport</keyword>
<comment type="similarity">
    <text evidence="1">Belongs to the synaptobrevin family.</text>
</comment>
<evidence type="ECO:0000313" key="13">
    <source>
        <dbReference type="EMBL" id="ORY97124.1"/>
    </source>
</evidence>
<keyword evidence="5 10" id="KW-1133">Transmembrane helix</keyword>
<dbReference type="PROSITE" id="PS00417">
    <property type="entry name" value="SYNAPTOBREVIN"/>
    <property type="match status" value="1"/>
</dbReference>
<gene>
    <name evidence="13" type="ORF">BCR41DRAFT_426637</name>
</gene>
<dbReference type="InterPro" id="IPR001388">
    <property type="entry name" value="Synaptobrevin-like"/>
</dbReference>
<dbReference type="SUPFAM" id="SSF58038">
    <property type="entry name" value="SNARE fusion complex"/>
    <property type="match status" value="1"/>
</dbReference>
<keyword evidence="14" id="KW-1185">Reference proteome</keyword>
<evidence type="ECO:0000256" key="6">
    <source>
        <dbReference type="ARBA" id="ARBA00023136"/>
    </source>
</evidence>
<dbReference type="CDD" id="cd15843">
    <property type="entry name" value="R-SNARE"/>
    <property type="match status" value="1"/>
</dbReference>
<dbReference type="PRINTS" id="PR00219">
    <property type="entry name" value="SYNAPTOBREVN"/>
</dbReference>
<feature type="domain" description="V-SNARE coiled-coil homology" evidence="12">
    <location>
        <begin position="126"/>
        <end position="186"/>
    </location>
</feature>
<keyword evidence="3 10" id="KW-0812">Transmembrane</keyword>
<dbReference type="Pfam" id="PF13774">
    <property type="entry name" value="Longin"/>
    <property type="match status" value="1"/>
</dbReference>
<dbReference type="FunFam" id="1.20.5.110:FF:000004">
    <property type="entry name" value="Vesicle-associated membrane protein 7"/>
    <property type="match status" value="1"/>
</dbReference>
<accession>A0A1Y2G7M5</accession>
<keyword evidence="2" id="KW-0813">Transport</keyword>
<evidence type="ECO:0000256" key="8">
    <source>
        <dbReference type="ARBA" id="ARBA00046280"/>
    </source>
</evidence>
<dbReference type="CDD" id="cd14824">
    <property type="entry name" value="Longin"/>
    <property type="match status" value="1"/>
</dbReference>
<comment type="caution">
    <text evidence="13">The sequence shown here is derived from an EMBL/GenBank/DDBJ whole genome shotgun (WGS) entry which is preliminary data.</text>
</comment>
<evidence type="ECO:0000256" key="4">
    <source>
        <dbReference type="ARBA" id="ARBA00022927"/>
    </source>
</evidence>
<dbReference type="SMART" id="SM01270">
    <property type="entry name" value="Longin"/>
    <property type="match status" value="1"/>
</dbReference>
<evidence type="ECO:0000313" key="14">
    <source>
        <dbReference type="Proteomes" id="UP000193648"/>
    </source>
</evidence>
<dbReference type="STRING" id="64571.A0A1Y2G7M5"/>
<organism evidence="13 14">
    <name type="scientific">Lobosporangium transversale</name>
    <dbReference type="NCBI Taxonomy" id="64571"/>
    <lineage>
        <taxon>Eukaryota</taxon>
        <taxon>Fungi</taxon>
        <taxon>Fungi incertae sedis</taxon>
        <taxon>Mucoromycota</taxon>
        <taxon>Mortierellomycotina</taxon>
        <taxon>Mortierellomycetes</taxon>
        <taxon>Mortierellales</taxon>
        <taxon>Mortierellaceae</taxon>
        <taxon>Lobosporangium</taxon>
    </lineage>
</organism>
<dbReference type="Gene3D" id="3.30.450.50">
    <property type="entry name" value="Longin domain"/>
    <property type="match status" value="1"/>
</dbReference>
<name>A0A1Y2G7M5_9FUNG</name>
<dbReference type="Proteomes" id="UP000193648">
    <property type="component" value="Unassembled WGS sequence"/>
</dbReference>
<evidence type="ECO:0000256" key="5">
    <source>
        <dbReference type="ARBA" id="ARBA00022989"/>
    </source>
</evidence>
<evidence type="ECO:0000256" key="9">
    <source>
        <dbReference type="PROSITE-ProRule" id="PRU00290"/>
    </source>
</evidence>
<comment type="subcellular location">
    <subcellularLocation>
        <location evidence="8">Endomembrane system</location>
        <topology evidence="8">Single-pass type IV membrane protein</topology>
    </subcellularLocation>
</comment>
<dbReference type="GeneID" id="33572595"/>
<evidence type="ECO:0000256" key="1">
    <source>
        <dbReference type="ARBA" id="ARBA00008025"/>
    </source>
</evidence>
<dbReference type="InterPro" id="IPR042855">
    <property type="entry name" value="V_SNARE_CC"/>
</dbReference>
<dbReference type="InterPro" id="IPR051097">
    <property type="entry name" value="Synaptobrevin-like_transport"/>
</dbReference>
<feature type="domain" description="Longin" evidence="11">
    <location>
        <begin position="7"/>
        <end position="111"/>
    </location>
</feature>
<evidence type="ECO:0000256" key="3">
    <source>
        <dbReference type="ARBA" id="ARBA00022692"/>
    </source>
</evidence>
<dbReference type="GO" id="GO:0012505">
    <property type="term" value="C:endomembrane system"/>
    <property type="evidence" value="ECO:0007669"/>
    <property type="project" value="UniProtKB-SubCell"/>
</dbReference>
<sequence length="220" mass="25522">MSIIYALVARGNVILTEYTNSSGNFTTVTEAILEKIPPNNSKLTYVYDRYLFHYICEDGLTYMCMADDSFGRRIPFAFLQDIKEKFLAQYGREQALSSTTPYGMNEFSKIIAKQMEYFSTNPNADRIKQVQGEIEQVKDVMVQNIERVLERGERIELLVDKTDNLNQQAFAFKRRSTMLKRNMWWKNTKLMVILTLAVIVLIYLLISAACGFPFWHSCRA</sequence>
<keyword evidence="9" id="KW-0175">Coiled coil</keyword>
<dbReference type="InterPro" id="IPR010908">
    <property type="entry name" value="Longin_dom"/>
</dbReference>
<dbReference type="GO" id="GO:0016192">
    <property type="term" value="P:vesicle-mediated transport"/>
    <property type="evidence" value="ECO:0007669"/>
    <property type="project" value="InterPro"/>
</dbReference>
<dbReference type="Gene3D" id="1.20.5.110">
    <property type="match status" value="1"/>
</dbReference>
<dbReference type="GO" id="GO:0016020">
    <property type="term" value="C:membrane"/>
    <property type="evidence" value="ECO:0007669"/>
    <property type="project" value="InterPro"/>
</dbReference>
<dbReference type="PROSITE" id="PS50859">
    <property type="entry name" value="LONGIN"/>
    <property type="match status" value="1"/>
</dbReference>
<feature type="transmembrane region" description="Helical" evidence="10">
    <location>
        <begin position="190"/>
        <end position="215"/>
    </location>
</feature>
<dbReference type="PANTHER" id="PTHR21136:SF168">
    <property type="entry name" value="VESICLE-ASSOCIATED MEMBRANE PROTEIN 9"/>
    <property type="match status" value="1"/>
</dbReference>
<proteinExistence type="inferred from homology"/>
<dbReference type="InParanoid" id="A0A1Y2G7M5"/>
<evidence type="ECO:0000259" key="11">
    <source>
        <dbReference type="PROSITE" id="PS50859"/>
    </source>
</evidence>
<dbReference type="AlphaFoldDB" id="A0A1Y2G7M5"/>
<evidence type="ECO:0000259" key="12">
    <source>
        <dbReference type="PROSITE" id="PS50892"/>
    </source>
</evidence>
<dbReference type="FunFam" id="3.30.450.50:FF:000015">
    <property type="entry name" value="Synaptobrevin 2 isoform 1"/>
    <property type="match status" value="1"/>
</dbReference>
<keyword evidence="6 10" id="KW-0472">Membrane</keyword>
<dbReference type="SUPFAM" id="SSF64356">
    <property type="entry name" value="SNARE-like"/>
    <property type="match status" value="1"/>
</dbReference>
<dbReference type="GO" id="GO:0005737">
    <property type="term" value="C:cytoplasm"/>
    <property type="evidence" value="ECO:0007669"/>
    <property type="project" value="UniProtKB-ARBA"/>
</dbReference>
<dbReference type="Pfam" id="PF00957">
    <property type="entry name" value="Synaptobrevin"/>
    <property type="match status" value="1"/>
</dbReference>
<evidence type="ECO:0000256" key="7">
    <source>
        <dbReference type="ARBA" id="ARBA00026133"/>
    </source>
</evidence>
<reference evidence="13 14" key="1">
    <citation type="submission" date="2016-07" db="EMBL/GenBank/DDBJ databases">
        <title>Pervasive Adenine N6-methylation of Active Genes in Fungi.</title>
        <authorList>
            <consortium name="DOE Joint Genome Institute"/>
            <person name="Mondo S.J."/>
            <person name="Dannebaum R.O."/>
            <person name="Kuo R.C."/>
            <person name="Labutti K."/>
            <person name="Haridas S."/>
            <person name="Kuo A."/>
            <person name="Salamov A."/>
            <person name="Ahrendt S.R."/>
            <person name="Lipzen A."/>
            <person name="Sullivan W."/>
            <person name="Andreopoulos W.B."/>
            <person name="Clum A."/>
            <person name="Lindquist E."/>
            <person name="Daum C."/>
            <person name="Ramamoorthy G.K."/>
            <person name="Gryganskyi A."/>
            <person name="Culley D."/>
            <person name="Magnuson J.K."/>
            <person name="James T.Y."/>
            <person name="O'Malley M.A."/>
            <person name="Stajich J.E."/>
            <person name="Spatafora J.W."/>
            <person name="Visel A."/>
            <person name="Grigoriev I.V."/>
        </authorList>
    </citation>
    <scope>NUCLEOTIDE SEQUENCE [LARGE SCALE GENOMIC DNA]</scope>
    <source>
        <strain evidence="13 14">NRRL 3116</strain>
    </source>
</reference>
<dbReference type="EMBL" id="MCFF01000073">
    <property type="protein sequence ID" value="ORY97124.1"/>
    <property type="molecule type" value="Genomic_DNA"/>
</dbReference>
<dbReference type="OrthoDB" id="248747at2759"/>
<evidence type="ECO:0000256" key="2">
    <source>
        <dbReference type="ARBA" id="ARBA00022448"/>
    </source>
</evidence>